<organism evidence="2 3">
    <name type="scientific">Streptomyces chryseus</name>
    <dbReference type="NCBI Taxonomy" id="68186"/>
    <lineage>
        <taxon>Bacteria</taxon>
        <taxon>Bacillati</taxon>
        <taxon>Actinomycetota</taxon>
        <taxon>Actinomycetes</taxon>
        <taxon>Kitasatosporales</taxon>
        <taxon>Streptomycetaceae</taxon>
        <taxon>Streptomyces</taxon>
    </lineage>
</organism>
<dbReference type="RefSeq" id="WP_138894286.1">
    <property type="nucleotide sequence ID" value="NZ_BMVO01000048.1"/>
</dbReference>
<reference evidence="3" key="1">
    <citation type="journal article" date="2019" name="Int. J. Syst. Evol. Microbiol.">
        <title>The Global Catalogue of Microorganisms (GCM) 10K type strain sequencing project: providing services to taxonomists for standard genome sequencing and annotation.</title>
        <authorList>
            <consortium name="The Broad Institute Genomics Platform"/>
            <consortium name="The Broad Institute Genome Sequencing Center for Infectious Disease"/>
            <person name="Wu L."/>
            <person name="Ma J."/>
        </authorList>
    </citation>
    <scope>NUCLEOTIDE SEQUENCE [LARGE SCALE GENOMIC DNA]</scope>
    <source>
        <strain evidence="3">JCM 4737</strain>
    </source>
</reference>
<feature type="compositionally biased region" description="Basic and acidic residues" evidence="1">
    <location>
        <begin position="144"/>
        <end position="153"/>
    </location>
</feature>
<accession>A0ABQ3EDS6</accession>
<evidence type="ECO:0000313" key="3">
    <source>
        <dbReference type="Proteomes" id="UP000599437"/>
    </source>
</evidence>
<proteinExistence type="predicted"/>
<dbReference type="Proteomes" id="UP000599437">
    <property type="component" value="Unassembled WGS sequence"/>
</dbReference>
<dbReference type="EMBL" id="BMVO01000048">
    <property type="protein sequence ID" value="GHB33074.1"/>
    <property type="molecule type" value="Genomic_DNA"/>
</dbReference>
<evidence type="ECO:0000256" key="1">
    <source>
        <dbReference type="SAM" id="MobiDB-lite"/>
    </source>
</evidence>
<gene>
    <name evidence="2" type="ORF">GCM10010346_65380</name>
</gene>
<protein>
    <submittedName>
        <fullName evidence="2">Uncharacterized protein</fullName>
    </submittedName>
</protein>
<evidence type="ECO:0000313" key="2">
    <source>
        <dbReference type="EMBL" id="GHB33074.1"/>
    </source>
</evidence>
<comment type="caution">
    <text evidence="2">The sequence shown here is derived from an EMBL/GenBank/DDBJ whole genome shotgun (WGS) entry which is preliminary data.</text>
</comment>
<keyword evidence="3" id="KW-1185">Reference proteome</keyword>
<sequence length="177" mass="19139">MHAPGYDTSGLPAWNASQAAIDAYGKHLPDIRFIASLLAGYQSDREALTGRLTHGQDAVLSEVNLLAMEARDDLLEAGAVLDALALSCTPGPYLPGEEPYDDVPEPVDSAVELRTDAAMLAERLVAHDRVHGGGKTSRPPQPRTDGDRDAERDSARAYLRREWIAAREVRLGGCRLP</sequence>
<name>A0ABQ3EDS6_9ACTN</name>
<feature type="region of interest" description="Disordered" evidence="1">
    <location>
        <begin position="128"/>
        <end position="153"/>
    </location>
</feature>